<keyword evidence="3" id="KW-0238">DNA-binding</keyword>
<dbReference type="Pfam" id="PF00196">
    <property type="entry name" value="GerE"/>
    <property type="match status" value="1"/>
</dbReference>
<proteinExistence type="predicted"/>
<dbReference type="CDD" id="cd06170">
    <property type="entry name" value="LuxR_C_like"/>
    <property type="match status" value="1"/>
</dbReference>
<evidence type="ECO:0000256" key="3">
    <source>
        <dbReference type="ARBA" id="ARBA00023125"/>
    </source>
</evidence>
<dbReference type="InterPro" id="IPR039420">
    <property type="entry name" value="WalR-like"/>
</dbReference>
<evidence type="ECO:0000256" key="5">
    <source>
        <dbReference type="PROSITE-ProRule" id="PRU00169"/>
    </source>
</evidence>
<dbReference type="InterPro" id="IPR016032">
    <property type="entry name" value="Sig_transdc_resp-reg_C-effctor"/>
</dbReference>
<evidence type="ECO:0000259" key="7">
    <source>
        <dbReference type="PROSITE" id="PS50110"/>
    </source>
</evidence>
<dbReference type="SUPFAM" id="SSF46894">
    <property type="entry name" value="C-terminal effector domain of the bipartite response regulators"/>
    <property type="match status" value="1"/>
</dbReference>
<organism evidence="8 9">
    <name type="scientific">Geobacter pickeringii</name>
    <dbReference type="NCBI Taxonomy" id="345632"/>
    <lineage>
        <taxon>Bacteria</taxon>
        <taxon>Pseudomonadati</taxon>
        <taxon>Thermodesulfobacteriota</taxon>
        <taxon>Desulfuromonadia</taxon>
        <taxon>Geobacterales</taxon>
        <taxon>Geobacteraceae</taxon>
        <taxon>Geobacter</taxon>
    </lineage>
</organism>
<dbReference type="SMART" id="SM00448">
    <property type="entry name" value="REC"/>
    <property type="match status" value="1"/>
</dbReference>
<sequence>MMRIMIVDDHQIVRHGMRHLLESQSDMEVVAEADSGQSALRRAREHQPDVILMDISMPDMNGIEVTRRIIASLPDVRVLVLSMHSNRRFVTEALAAGATGYLLKDCAFDELIGAIRCVAAGETYLSPKIAGHVVRGFLDQRTVAAAATHPTLSVREREVLQLIAEGKNVKEVAFLLEISTKTVETHRMQIMKKLDIRNVAQLTKYAIREGLTSLD</sequence>
<name>A0A0B5BFV0_9BACT</name>
<evidence type="ECO:0000259" key="6">
    <source>
        <dbReference type="PROSITE" id="PS50043"/>
    </source>
</evidence>
<dbReference type="InterPro" id="IPR000792">
    <property type="entry name" value="Tscrpt_reg_LuxR_C"/>
</dbReference>
<dbReference type="AlphaFoldDB" id="A0A0B5BFV0"/>
<feature type="modified residue" description="4-aspartylphosphate" evidence="5">
    <location>
        <position position="54"/>
    </location>
</feature>
<keyword evidence="1 5" id="KW-0597">Phosphoprotein</keyword>
<dbReference type="InterPro" id="IPR001789">
    <property type="entry name" value="Sig_transdc_resp-reg_receiver"/>
</dbReference>
<dbReference type="SMART" id="SM00421">
    <property type="entry name" value="HTH_LUXR"/>
    <property type="match status" value="1"/>
</dbReference>
<keyword evidence="2" id="KW-0805">Transcription regulation</keyword>
<dbReference type="PANTHER" id="PTHR43214:SF41">
    <property type="entry name" value="NITRATE_NITRITE RESPONSE REGULATOR PROTEIN NARP"/>
    <property type="match status" value="1"/>
</dbReference>
<protein>
    <submittedName>
        <fullName evidence="8">LuxR family transcriptional regulator</fullName>
    </submittedName>
</protein>
<dbReference type="HOGENOM" id="CLU_000445_90_1_7"/>
<dbReference type="InterPro" id="IPR058245">
    <property type="entry name" value="NreC/VraR/RcsB-like_REC"/>
</dbReference>
<dbReference type="Proteomes" id="UP000057609">
    <property type="component" value="Chromosome"/>
</dbReference>
<dbReference type="EMBL" id="CP009788">
    <property type="protein sequence ID" value="AJE02936.1"/>
    <property type="molecule type" value="Genomic_DNA"/>
</dbReference>
<evidence type="ECO:0000256" key="2">
    <source>
        <dbReference type="ARBA" id="ARBA00023015"/>
    </source>
</evidence>
<evidence type="ECO:0000313" key="9">
    <source>
        <dbReference type="Proteomes" id="UP000057609"/>
    </source>
</evidence>
<dbReference type="PRINTS" id="PR00038">
    <property type="entry name" value="HTHLUXR"/>
</dbReference>
<evidence type="ECO:0000313" key="8">
    <source>
        <dbReference type="EMBL" id="AJE02936.1"/>
    </source>
</evidence>
<dbReference type="GO" id="GO:0003677">
    <property type="term" value="F:DNA binding"/>
    <property type="evidence" value="ECO:0007669"/>
    <property type="project" value="UniProtKB-KW"/>
</dbReference>
<dbReference type="GO" id="GO:0006355">
    <property type="term" value="P:regulation of DNA-templated transcription"/>
    <property type="evidence" value="ECO:0007669"/>
    <property type="project" value="InterPro"/>
</dbReference>
<dbReference type="PROSITE" id="PS50110">
    <property type="entry name" value="RESPONSE_REGULATORY"/>
    <property type="match status" value="1"/>
</dbReference>
<gene>
    <name evidence="8" type="ORF">GPICK_05765</name>
</gene>
<dbReference type="STRING" id="345632.GPICK_05765"/>
<dbReference type="Gene3D" id="3.40.50.2300">
    <property type="match status" value="1"/>
</dbReference>
<dbReference type="InterPro" id="IPR011006">
    <property type="entry name" value="CheY-like_superfamily"/>
</dbReference>
<feature type="domain" description="Response regulatory" evidence="7">
    <location>
        <begin position="3"/>
        <end position="119"/>
    </location>
</feature>
<dbReference type="PROSITE" id="PS50043">
    <property type="entry name" value="HTH_LUXR_2"/>
    <property type="match status" value="1"/>
</dbReference>
<dbReference type="SUPFAM" id="SSF52172">
    <property type="entry name" value="CheY-like"/>
    <property type="match status" value="1"/>
</dbReference>
<reference evidence="8 9" key="1">
    <citation type="journal article" date="2015" name="Genome Announc.">
        <title>Complete Genome of Geobacter pickeringii G13T, a Metal-Reducing Isolate from Sedimentary Kaolin Deposits.</title>
        <authorList>
            <person name="Badalamenti J.P."/>
            <person name="Bond D.R."/>
        </authorList>
    </citation>
    <scope>NUCLEOTIDE SEQUENCE [LARGE SCALE GENOMIC DNA]</scope>
    <source>
        <strain evidence="8 9">G13</strain>
    </source>
</reference>
<dbReference type="KEGG" id="gpi:GPICK_05765"/>
<dbReference type="Pfam" id="PF00072">
    <property type="entry name" value="Response_reg"/>
    <property type="match status" value="1"/>
</dbReference>
<evidence type="ECO:0000256" key="1">
    <source>
        <dbReference type="ARBA" id="ARBA00022553"/>
    </source>
</evidence>
<keyword evidence="9" id="KW-1185">Reference proteome</keyword>
<dbReference type="PANTHER" id="PTHR43214">
    <property type="entry name" value="TWO-COMPONENT RESPONSE REGULATOR"/>
    <property type="match status" value="1"/>
</dbReference>
<dbReference type="CDD" id="cd17535">
    <property type="entry name" value="REC_NarL-like"/>
    <property type="match status" value="1"/>
</dbReference>
<accession>A0A0B5BFV0</accession>
<feature type="domain" description="HTH luxR-type" evidence="6">
    <location>
        <begin position="145"/>
        <end position="210"/>
    </location>
</feature>
<evidence type="ECO:0000256" key="4">
    <source>
        <dbReference type="ARBA" id="ARBA00023163"/>
    </source>
</evidence>
<keyword evidence="4" id="KW-0804">Transcription</keyword>
<dbReference type="GO" id="GO:0000160">
    <property type="term" value="P:phosphorelay signal transduction system"/>
    <property type="evidence" value="ECO:0007669"/>
    <property type="project" value="InterPro"/>
</dbReference>